<evidence type="ECO:0000256" key="8">
    <source>
        <dbReference type="ARBA" id="ARBA00038999"/>
    </source>
</evidence>
<evidence type="ECO:0000256" key="2">
    <source>
        <dbReference type="ARBA" id="ARBA00022553"/>
    </source>
</evidence>
<evidence type="ECO:0000256" key="11">
    <source>
        <dbReference type="SAM" id="MobiDB-lite"/>
    </source>
</evidence>
<feature type="compositionally biased region" description="Polar residues" evidence="11">
    <location>
        <begin position="941"/>
        <end position="962"/>
    </location>
</feature>
<feature type="domain" description="Protein kinase" evidence="12">
    <location>
        <begin position="640"/>
        <end position="909"/>
    </location>
</feature>
<feature type="region of interest" description="Disordered" evidence="11">
    <location>
        <begin position="511"/>
        <end position="587"/>
    </location>
</feature>
<feature type="compositionally biased region" description="Polar residues" evidence="11">
    <location>
        <begin position="167"/>
        <end position="181"/>
    </location>
</feature>
<comment type="caution">
    <text evidence="13">The sequence shown here is derived from an EMBL/GenBank/DDBJ whole genome shotgun (WGS) entry which is preliminary data.</text>
</comment>
<protein>
    <recommendedName>
        <fullName evidence="8">mitogen-activated protein kinase kinase</fullName>
        <ecNumber evidence="8">2.7.12.2</ecNumber>
    </recommendedName>
</protein>
<keyword evidence="6 10" id="KW-0067">ATP-binding</keyword>
<keyword evidence="3" id="KW-0808">Transferase</keyword>
<feature type="compositionally biased region" description="Polar residues" evidence="11">
    <location>
        <begin position="27"/>
        <end position="59"/>
    </location>
</feature>
<gene>
    <name evidence="13" type="ORF">HANVADRAFT_52823</name>
</gene>
<evidence type="ECO:0000313" key="13">
    <source>
        <dbReference type="EMBL" id="OBA26786.1"/>
    </source>
</evidence>
<feature type="region of interest" description="Disordered" evidence="11">
    <location>
        <begin position="438"/>
        <end position="459"/>
    </location>
</feature>
<keyword evidence="5 13" id="KW-0418">Kinase</keyword>
<dbReference type="PANTHER" id="PTHR48013:SF25">
    <property type="entry name" value="MAP KINASE KINASE PBS2"/>
    <property type="match status" value="1"/>
</dbReference>
<dbReference type="EC" id="2.7.12.2" evidence="8"/>
<feature type="region of interest" description="Disordered" evidence="11">
    <location>
        <begin position="339"/>
        <end position="380"/>
    </location>
</feature>
<dbReference type="PROSITE" id="PS00107">
    <property type="entry name" value="PROTEIN_KINASE_ATP"/>
    <property type="match status" value="1"/>
</dbReference>
<keyword evidence="2" id="KW-0597">Phosphoprotein</keyword>
<feature type="binding site" evidence="10">
    <location>
        <position position="669"/>
    </location>
    <ligand>
        <name>ATP</name>
        <dbReference type="ChEBI" id="CHEBI:30616"/>
    </ligand>
</feature>
<evidence type="ECO:0000256" key="6">
    <source>
        <dbReference type="ARBA" id="ARBA00022840"/>
    </source>
</evidence>
<dbReference type="GO" id="GO:0071474">
    <property type="term" value="P:cellular hyperosmotic response"/>
    <property type="evidence" value="ECO:0007669"/>
    <property type="project" value="TreeGrafter"/>
</dbReference>
<dbReference type="InterPro" id="IPR011009">
    <property type="entry name" value="Kinase-like_dom_sf"/>
</dbReference>
<dbReference type="PROSITE" id="PS00108">
    <property type="entry name" value="PROTEIN_KINASE_ST"/>
    <property type="match status" value="1"/>
</dbReference>
<evidence type="ECO:0000256" key="1">
    <source>
        <dbReference type="ARBA" id="ARBA00022527"/>
    </source>
</evidence>
<sequence length="976" mass="107243">MDNQNISPTDINQLKLNILNRSASFKKNRNEGSSIPNLSEGQESPLESNNFNTSSNGFHKSNYEFNENDSNNDNEQLYKNNNSGIKRSQSHMERKLETPSASASNNNINMNLQARVLAFHEQRQNLKRSSSLKTHSISTSEQQRQPSNLTNSSSQLSLEKHKDIGSRKTSNTKIDSSVETSSSDKRGSLGNLSPVTPSLEVVNKPLPPLPPSKQQSSKNISTTSATPFASSSSSLSSSSTTTSSSNISTKMLEKKMQKLNMINNRNKNLLKIPTRKKIYDDETSSVGSTITTDSESDFDHISTTKILSFSGENGQKQKYNVLENEQALKRVPAVNQNVNEKFGSNDNSELFTKPLSPKSYNIPRNNGSPSQLKRDNKPLSPLRVTSFGAVLDPLVASSSGQATTATGEMNPRRKAPPVPSNFQFPTSQISQITNANRNSMVSNEPPNESLKPNNRSQQKIKMGLSARRGLKLDMSKMHQQPTTSNPPPTQQPMQIKLPTHVQKTSLDFNKAASTDSLSSTDSNPSGKNTSENWSNLSNNNRTSQLYGNAVGNNNNNNNNNNNIATTNTNNNHNTNPNGTDSVSSLNNTSNSGGVGSIFANFSKYVNIKNGSLNFAGKLSLTSDGINFSNGSSFSITFDELEYIGELGSGNYGNVSKVLHKPTMIIMAMKEVRLELDESKFRQILMELDVLHKCSSAYIVDFYGAFFVEGAVYMCMECMDGGSLDKLYSSKGACDSKGEPLGVPEPVLAKIAEAVISGLKVLKDDHNIIHRDVKPTNILCSAKEGTIKLCDFGVSGNLVASLAKTNIGCQSYMAPERIKSFNPDAATYTVHSDVWSLGLTLLEVALGKYPYPPETYGNIFSQLSAIVEGKPPSLPKNKFSVEAQDFINCCLEKKPERRPNYGDLLEHPWLLKYRNKDVDMKGFFTERLETIKKWEQEHNPQPEYNNSTTGENSLINTTNSVDSSDIPALHKGGWMSQ</sequence>
<dbReference type="GO" id="GO:0004708">
    <property type="term" value="F:MAP kinase kinase activity"/>
    <property type="evidence" value="ECO:0007669"/>
    <property type="project" value="UniProtKB-EC"/>
</dbReference>
<dbReference type="Gene3D" id="3.30.200.20">
    <property type="entry name" value="Phosphorylase Kinase, domain 1"/>
    <property type="match status" value="1"/>
</dbReference>
<feature type="region of interest" description="Disordered" evidence="11">
    <location>
        <begin position="27"/>
        <end position="107"/>
    </location>
</feature>
<feature type="region of interest" description="Disordered" evidence="11">
    <location>
        <begin position="399"/>
        <end position="425"/>
    </location>
</feature>
<dbReference type="Pfam" id="PF00069">
    <property type="entry name" value="Pkinase"/>
    <property type="match status" value="1"/>
</dbReference>
<dbReference type="PROSITE" id="PS50011">
    <property type="entry name" value="PROTEIN_KINASE_DOM"/>
    <property type="match status" value="1"/>
</dbReference>
<accession>A0A1B7TDF5</accession>
<feature type="compositionally biased region" description="Low complexity" evidence="11">
    <location>
        <begin position="552"/>
        <end position="577"/>
    </location>
</feature>
<feature type="compositionally biased region" description="Low complexity" evidence="11">
    <location>
        <begin position="212"/>
        <end position="248"/>
    </location>
</feature>
<evidence type="ECO:0000259" key="12">
    <source>
        <dbReference type="PROSITE" id="PS50011"/>
    </source>
</evidence>
<evidence type="ECO:0000256" key="4">
    <source>
        <dbReference type="ARBA" id="ARBA00022741"/>
    </source>
</evidence>
<dbReference type="GO" id="GO:0005524">
    <property type="term" value="F:ATP binding"/>
    <property type="evidence" value="ECO:0007669"/>
    <property type="project" value="UniProtKB-UniRule"/>
</dbReference>
<comment type="catalytic activity">
    <reaction evidence="9">
        <text>L-seryl-[protein] + ATP = O-phospho-L-seryl-[protein] + ADP + H(+)</text>
        <dbReference type="Rhea" id="RHEA:17989"/>
        <dbReference type="Rhea" id="RHEA-COMP:9863"/>
        <dbReference type="Rhea" id="RHEA-COMP:11604"/>
        <dbReference type="ChEBI" id="CHEBI:15378"/>
        <dbReference type="ChEBI" id="CHEBI:29999"/>
        <dbReference type="ChEBI" id="CHEBI:30616"/>
        <dbReference type="ChEBI" id="CHEBI:83421"/>
        <dbReference type="ChEBI" id="CHEBI:456216"/>
        <dbReference type="EC" id="2.7.12.2"/>
    </reaction>
</comment>
<evidence type="ECO:0000256" key="3">
    <source>
        <dbReference type="ARBA" id="ARBA00022679"/>
    </source>
</evidence>
<evidence type="ECO:0000256" key="9">
    <source>
        <dbReference type="ARBA" id="ARBA00049014"/>
    </source>
</evidence>
<dbReference type="FunFam" id="3.30.200.20:FF:000341">
    <property type="entry name" value="MAP kinase kinase PBS2"/>
    <property type="match status" value="1"/>
</dbReference>
<dbReference type="InterPro" id="IPR017441">
    <property type="entry name" value="Protein_kinase_ATP_BS"/>
</dbReference>
<dbReference type="EMBL" id="LXPE01000013">
    <property type="protein sequence ID" value="OBA26786.1"/>
    <property type="molecule type" value="Genomic_DNA"/>
</dbReference>
<feature type="compositionally biased region" description="Polar residues" evidence="11">
    <location>
        <begin position="578"/>
        <end position="587"/>
    </location>
</feature>
<comment type="similarity">
    <text evidence="7">Belongs to the protein kinase superfamily. STE Ser/Thr protein kinase family. MAP kinase kinase subfamily.</text>
</comment>
<dbReference type="InterPro" id="IPR000719">
    <property type="entry name" value="Prot_kinase_dom"/>
</dbReference>
<feature type="region of interest" description="Disordered" evidence="11">
    <location>
        <begin position="934"/>
        <end position="976"/>
    </location>
</feature>
<evidence type="ECO:0000256" key="10">
    <source>
        <dbReference type="PROSITE-ProRule" id="PRU10141"/>
    </source>
</evidence>
<evidence type="ECO:0000256" key="7">
    <source>
        <dbReference type="ARBA" id="ARBA00038035"/>
    </source>
</evidence>
<dbReference type="InterPro" id="IPR008271">
    <property type="entry name" value="Ser/Thr_kinase_AS"/>
</dbReference>
<reference evidence="14" key="1">
    <citation type="journal article" date="2016" name="Proc. Natl. Acad. Sci. U.S.A.">
        <title>Comparative genomics of biotechnologically important yeasts.</title>
        <authorList>
            <person name="Riley R."/>
            <person name="Haridas S."/>
            <person name="Wolfe K.H."/>
            <person name="Lopes M.R."/>
            <person name="Hittinger C.T."/>
            <person name="Goeker M."/>
            <person name="Salamov A.A."/>
            <person name="Wisecaver J.H."/>
            <person name="Long T.M."/>
            <person name="Calvey C.H."/>
            <person name="Aerts A.L."/>
            <person name="Barry K.W."/>
            <person name="Choi C."/>
            <person name="Clum A."/>
            <person name="Coughlan A.Y."/>
            <person name="Deshpande S."/>
            <person name="Douglass A.P."/>
            <person name="Hanson S.J."/>
            <person name="Klenk H.-P."/>
            <person name="LaButti K.M."/>
            <person name="Lapidus A."/>
            <person name="Lindquist E.A."/>
            <person name="Lipzen A.M."/>
            <person name="Meier-Kolthoff J.P."/>
            <person name="Ohm R.A."/>
            <person name="Otillar R.P."/>
            <person name="Pangilinan J.L."/>
            <person name="Peng Y."/>
            <person name="Rokas A."/>
            <person name="Rosa C.A."/>
            <person name="Scheuner C."/>
            <person name="Sibirny A.A."/>
            <person name="Slot J.C."/>
            <person name="Stielow J.B."/>
            <person name="Sun H."/>
            <person name="Kurtzman C.P."/>
            <person name="Blackwell M."/>
            <person name="Grigoriev I.V."/>
            <person name="Jeffries T.W."/>
        </authorList>
    </citation>
    <scope>NUCLEOTIDE SEQUENCE [LARGE SCALE GENOMIC DNA]</scope>
    <source>
        <strain evidence="14">NRRL Y-1626</strain>
    </source>
</reference>
<dbReference type="GO" id="GO:0004674">
    <property type="term" value="F:protein serine/threonine kinase activity"/>
    <property type="evidence" value="ECO:0007669"/>
    <property type="project" value="UniProtKB-KW"/>
</dbReference>
<evidence type="ECO:0000313" key="14">
    <source>
        <dbReference type="Proteomes" id="UP000092321"/>
    </source>
</evidence>
<feature type="compositionally biased region" description="Low complexity" evidence="11">
    <location>
        <begin position="147"/>
        <end position="157"/>
    </location>
</feature>
<keyword evidence="4 10" id="KW-0547">Nucleotide-binding</keyword>
<feature type="compositionally biased region" description="Polar residues" evidence="11">
    <location>
        <begin position="339"/>
        <end position="350"/>
    </location>
</feature>
<dbReference type="PANTHER" id="PTHR48013">
    <property type="entry name" value="DUAL SPECIFICITY MITOGEN-ACTIVATED PROTEIN KINASE KINASE 5-RELATED"/>
    <property type="match status" value="1"/>
</dbReference>
<organism evidence="13 14">
    <name type="scientific">Hanseniaspora valbyensis NRRL Y-1626</name>
    <dbReference type="NCBI Taxonomy" id="766949"/>
    <lineage>
        <taxon>Eukaryota</taxon>
        <taxon>Fungi</taxon>
        <taxon>Dikarya</taxon>
        <taxon>Ascomycota</taxon>
        <taxon>Saccharomycotina</taxon>
        <taxon>Saccharomycetes</taxon>
        <taxon>Saccharomycodales</taxon>
        <taxon>Saccharomycodaceae</taxon>
        <taxon>Hanseniaspora</taxon>
    </lineage>
</organism>
<dbReference type="GO" id="GO:0032991">
    <property type="term" value="C:protein-containing complex"/>
    <property type="evidence" value="ECO:0007669"/>
    <property type="project" value="UniProtKB-ARBA"/>
</dbReference>
<dbReference type="Proteomes" id="UP000092321">
    <property type="component" value="Unassembled WGS sequence"/>
</dbReference>
<dbReference type="GO" id="GO:0038066">
    <property type="term" value="P:p38MAPK cascade"/>
    <property type="evidence" value="ECO:0007669"/>
    <property type="project" value="UniProtKB-ARBA"/>
</dbReference>
<dbReference type="SMART" id="SM00220">
    <property type="entry name" value="S_TKc"/>
    <property type="match status" value="1"/>
</dbReference>
<feature type="compositionally biased region" description="Polar residues" evidence="11">
    <location>
        <begin position="358"/>
        <end position="371"/>
    </location>
</feature>
<feature type="region of interest" description="Disordered" evidence="11">
    <location>
        <begin position="124"/>
        <end position="248"/>
    </location>
</feature>
<keyword evidence="1" id="KW-0723">Serine/threonine-protein kinase</keyword>
<name>A0A1B7TDF5_9ASCO</name>
<evidence type="ECO:0000256" key="5">
    <source>
        <dbReference type="ARBA" id="ARBA00022777"/>
    </source>
</evidence>
<feature type="compositionally biased region" description="Low complexity" evidence="11">
    <location>
        <begin position="511"/>
        <end position="522"/>
    </location>
</feature>
<feature type="compositionally biased region" description="Polar residues" evidence="11">
    <location>
        <begin position="77"/>
        <end position="87"/>
    </location>
</feature>
<dbReference type="OrthoDB" id="10252354at2759"/>
<feature type="compositionally biased region" description="Low complexity" evidence="11">
    <location>
        <begin position="129"/>
        <end position="140"/>
    </location>
</feature>
<feature type="compositionally biased region" description="Polar residues" evidence="11">
    <location>
        <begin position="523"/>
        <end position="546"/>
    </location>
</feature>
<keyword evidence="14" id="KW-1185">Reference proteome</keyword>
<proteinExistence type="inferred from homology"/>
<dbReference type="Gene3D" id="1.10.510.10">
    <property type="entry name" value="Transferase(Phosphotransferase) domain 1"/>
    <property type="match status" value="1"/>
</dbReference>
<dbReference type="AlphaFoldDB" id="A0A1B7TDF5"/>
<dbReference type="GO" id="GO:0005737">
    <property type="term" value="C:cytoplasm"/>
    <property type="evidence" value="ECO:0007669"/>
    <property type="project" value="UniProtKB-ARBA"/>
</dbReference>
<dbReference type="SUPFAM" id="SSF56112">
    <property type="entry name" value="Protein kinase-like (PK-like)"/>
    <property type="match status" value="1"/>
</dbReference>